<evidence type="ECO:0000256" key="2">
    <source>
        <dbReference type="ARBA" id="ARBA00010617"/>
    </source>
</evidence>
<sequence length="584" mass="63485">MFLFHQRSSWSFRPLKIDLAQHAGLFRNCCTRHWLSLVRFRLGHGPRVTVLDVAGQRQVVVPIDRSCPHVDVHVFQFARRRHEVKAEGERAGNETEAQDGLPGPPLTKCRHIEMDGEKSVGALQSELETMQACPGKDGLFADATLSFVSDPEALVERQRAEYAGAAVVKMRLIASPTVLTLNYAAAREALSAEQLDSAPFLNLLLADLVGDTLLTLPHKDPQHQKLQMAAKGALDAAAHAAVHEPSTKIRFEAALSHQDTKQSLNMYEFAKEPVQEALLDLIIGAMHLSERTSLRGLLSDHFKAASAPRIPFAASLFGARFETQYSKGVRAKDELTQGVFMACLMRENEALAKAGAPQCNMKCGAVLCALAGSGLEGPEITYLLLLLTSAFIPKTIASLVSFCLLELCLNPELMHKVRVEMEENEQADDHASSAVQLPFLEACIQEAVRLHPPVFACPRSSSGALTLQDHSCPRKSRVLAVIPAANKDPAVYGPDAGAFRPDRWLSSAGGSASSALATPAPLSFGSGHRFCVGEDLARTLTKLFIVSVLRAYGNVRLAHGAMQQRPSSKYLPVKQALVPFELSN</sequence>
<comment type="cofactor">
    <cofactor evidence="1 5">
        <name>heme</name>
        <dbReference type="ChEBI" id="CHEBI:30413"/>
    </cofactor>
</comment>
<evidence type="ECO:0000256" key="4">
    <source>
        <dbReference type="ARBA" id="ARBA00023004"/>
    </source>
</evidence>
<keyword evidence="6" id="KW-0560">Oxidoreductase</keyword>
<evidence type="ECO:0000256" key="1">
    <source>
        <dbReference type="ARBA" id="ARBA00001971"/>
    </source>
</evidence>
<dbReference type="OrthoDB" id="1470350at2759"/>
<dbReference type="SUPFAM" id="SSF48264">
    <property type="entry name" value="Cytochrome P450"/>
    <property type="match status" value="1"/>
</dbReference>
<evidence type="ECO:0000313" key="9">
    <source>
        <dbReference type="Proteomes" id="UP000324585"/>
    </source>
</evidence>
<dbReference type="InterPro" id="IPR050121">
    <property type="entry name" value="Cytochrome_P450_monoxygenase"/>
</dbReference>
<proteinExistence type="inferred from homology"/>
<keyword evidence="9" id="KW-1185">Reference proteome</keyword>
<gene>
    <name evidence="8" type="ORF">FVE85_4816</name>
</gene>
<dbReference type="GO" id="GO:0016705">
    <property type="term" value="F:oxidoreductase activity, acting on paired donors, with incorporation or reduction of molecular oxygen"/>
    <property type="evidence" value="ECO:0007669"/>
    <property type="project" value="InterPro"/>
</dbReference>
<protein>
    <submittedName>
        <fullName evidence="8">Flavonoid 3'-monooxygenase</fullName>
    </submittedName>
</protein>
<keyword evidence="6 8" id="KW-0503">Monooxygenase</keyword>
<keyword evidence="4 5" id="KW-0408">Iron</keyword>
<keyword evidence="3 5" id="KW-0479">Metal-binding</keyword>
<evidence type="ECO:0000256" key="5">
    <source>
        <dbReference type="PIRSR" id="PIRSR602403-1"/>
    </source>
</evidence>
<comment type="similarity">
    <text evidence="2 6">Belongs to the cytochrome P450 family.</text>
</comment>
<comment type="caution">
    <text evidence="8">The sequence shown here is derived from an EMBL/GenBank/DDBJ whole genome shotgun (WGS) entry which is preliminary data.</text>
</comment>
<dbReference type="EMBL" id="VRMN01000006">
    <property type="protein sequence ID" value="KAA8493679.1"/>
    <property type="molecule type" value="Genomic_DNA"/>
</dbReference>
<dbReference type="AlphaFoldDB" id="A0A5J4YQF0"/>
<evidence type="ECO:0000256" key="6">
    <source>
        <dbReference type="RuleBase" id="RU000461"/>
    </source>
</evidence>
<dbReference type="GO" id="GO:0005506">
    <property type="term" value="F:iron ion binding"/>
    <property type="evidence" value="ECO:0007669"/>
    <property type="project" value="InterPro"/>
</dbReference>
<dbReference type="CDD" id="cd00302">
    <property type="entry name" value="cytochrome_P450"/>
    <property type="match status" value="1"/>
</dbReference>
<dbReference type="PRINTS" id="PR00465">
    <property type="entry name" value="EP450IV"/>
</dbReference>
<dbReference type="GO" id="GO:0020037">
    <property type="term" value="F:heme binding"/>
    <property type="evidence" value="ECO:0007669"/>
    <property type="project" value="InterPro"/>
</dbReference>
<dbReference type="Gene3D" id="1.10.630.10">
    <property type="entry name" value="Cytochrome P450"/>
    <property type="match status" value="1"/>
</dbReference>
<reference evidence="9" key="1">
    <citation type="journal article" date="2019" name="Nat. Commun.">
        <title>Expansion of phycobilisome linker gene families in mesophilic red algae.</title>
        <authorList>
            <person name="Lee J."/>
            <person name="Kim D."/>
            <person name="Bhattacharya D."/>
            <person name="Yoon H.S."/>
        </authorList>
    </citation>
    <scope>NUCLEOTIDE SEQUENCE [LARGE SCALE GENOMIC DNA]</scope>
    <source>
        <strain evidence="9">CCMP 1328</strain>
    </source>
</reference>
<feature type="region of interest" description="Disordered" evidence="7">
    <location>
        <begin position="86"/>
        <end position="105"/>
    </location>
</feature>
<dbReference type="Proteomes" id="UP000324585">
    <property type="component" value="Unassembled WGS sequence"/>
</dbReference>
<feature type="binding site" description="axial binding residue" evidence="5">
    <location>
        <position position="531"/>
    </location>
    <ligand>
        <name>heme</name>
        <dbReference type="ChEBI" id="CHEBI:30413"/>
    </ligand>
    <ligandPart>
        <name>Fe</name>
        <dbReference type="ChEBI" id="CHEBI:18248"/>
    </ligandPart>
</feature>
<dbReference type="GO" id="GO:0004497">
    <property type="term" value="F:monooxygenase activity"/>
    <property type="evidence" value="ECO:0007669"/>
    <property type="project" value="UniProtKB-KW"/>
</dbReference>
<organism evidence="8 9">
    <name type="scientific">Porphyridium purpureum</name>
    <name type="common">Red alga</name>
    <name type="synonym">Porphyridium cruentum</name>
    <dbReference type="NCBI Taxonomy" id="35688"/>
    <lineage>
        <taxon>Eukaryota</taxon>
        <taxon>Rhodophyta</taxon>
        <taxon>Bangiophyceae</taxon>
        <taxon>Porphyridiales</taxon>
        <taxon>Porphyridiaceae</taxon>
        <taxon>Porphyridium</taxon>
    </lineage>
</organism>
<dbReference type="InterPro" id="IPR017972">
    <property type="entry name" value="Cyt_P450_CS"/>
</dbReference>
<dbReference type="InterPro" id="IPR002403">
    <property type="entry name" value="Cyt_P450_E_grp-IV"/>
</dbReference>
<dbReference type="PRINTS" id="PR00385">
    <property type="entry name" value="P450"/>
</dbReference>
<dbReference type="InterPro" id="IPR001128">
    <property type="entry name" value="Cyt_P450"/>
</dbReference>
<dbReference type="PANTHER" id="PTHR24305">
    <property type="entry name" value="CYTOCHROME P450"/>
    <property type="match status" value="1"/>
</dbReference>
<evidence type="ECO:0000256" key="3">
    <source>
        <dbReference type="ARBA" id="ARBA00022723"/>
    </source>
</evidence>
<evidence type="ECO:0000313" key="8">
    <source>
        <dbReference type="EMBL" id="KAA8493679.1"/>
    </source>
</evidence>
<accession>A0A5J4YQF0</accession>
<dbReference type="PROSITE" id="PS00086">
    <property type="entry name" value="CYTOCHROME_P450"/>
    <property type="match status" value="1"/>
</dbReference>
<name>A0A5J4YQF0_PORPP</name>
<dbReference type="InterPro" id="IPR036396">
    <property type="entry name" value="Cyt_P450_sf"/>
</dbReference>
<keyword evidence="5 6" id="KW-0349">Heme</keyword>
<dbReference type="PANTHER" id="PTHR24305:SF166">
    <property type="entry name" value="CYTOCHROME P450 12A4, MITOCHONDRIAL-RELATED"/>
    <property type="match status" value="1"/>
</dbReference>
<evidence type="ECO:0000256" key="7">
    <source>
        <dbReference type="SAM" id="MobiDB-lite"/>
    </source>
</evidence>
<dbReference type="Pfam" id="PF00067">
    <property type="entry name" value="p450"/>
    <property type="match status" value="1"/>
</dbReference>